<evidence type="ECO:0000259" key="8">
    <source>
        <dbReference type="Pfam" id="PF04413"/>
    </source>
</evidence>
<protein>
    <recommendedName>
        <fullName evidence="3 7">3-deoxy-D-manno-octulosonic acid transferase</fullName>
        <shortName evidence="7">Kdo transferase</shortName>
        <ecNumber evidence="2 7">2.4.99.12</ecNumber>
    </recommendedName>
    <alternativeName>
        <fullName evidence="5 7">Lipid IV(A) 3-deoxy-D-manno-octulosonic acid transferase</fullName>
    </alternativeName>
</protein>
<dbReference type="EMBL" id="OX458333">
    <property type="protein sequence ID" value="CAI8755166.1"/>
    <property type="molecule type" value="Genomic_DNA"/>
</dbReference>
<evidence type="ECO:0000256" key="6">
    <source>
        <dbReference type="ARBA" id="ARBA00049183"/>
    </source>
</evidence>
<dbReference type="Pfam" id="PF04413">
    <property type="entry name" value="Glycos_transf_N"/>
    <property type="match status" value="1"/>
</dbReference>
<dbReference type="Proteomes" id="UP001162030">
    <property type="component" value="Chromosome"/>
</dbReference>
<comment type="catalytic activity">
    <reaction evidence="6 7">
        <text>lipid IVA (E. coli) + CMP-3-deoxy-beta-D-manno-octulosonate = alpha-Kdo-(2-&gt;6)-lipid IVA (E. coli) + CMP + H(+)</text>
        <dbReference type="Rhea" id="RHEA:28066"/>
        <dbReference type="ChEBI" id="CHEBI:15378"/>
        <dbReference type="ChEBI" id="CHEBI:58603"/>
        <dbReference type="ChEBI" id="CHEBI:60364"/>
        <dbReference type="ChEBI" id="CHEBI:60377"/>
        <dbReference type="ChEBI" id="CHEBI:85987"/>
        <dbReference type="EC" id="2.4.99.12"/>
    </reaction>
</comment>
<dbReference type="InterPro" id="IPR039901">
    <property type="entry name" value="Kdotransferase"/>
</dbReference>
<keyword evidence="7" id="KW-0472">Membrane</keyword>
<evidence type="ECO:0000256" key="3">
    <source>
        <dbReference type="ARBA" id="ARBA00019077"/>
    </source>
</evidence>
<dbReference type="SUPFAM" id="SSF53756">
    <property type="entry name" value="UDP-Glycosyltransferase/glycogen phosphorylase"/>
    <property type="match status" value="1"/>
</dbReference>
<evidence type="ECO:0000313" key="9">
    <source>
        <dbReference type="EMBL" id="CAI8755166.1"/>
    </source>
</evidence>
<dbReference type="EC" id="2.4.99.12" evidence="2 7"/>
<evidence type="ECO:0000256" key="7">
    <source>
        <dbReference type="RuleBase" id="RU365103"/>
    </source>
</evidence>
<evidence type="ECO:0000256" key="2">
    <source>
        <dbReference type="ARBA" id="ARBA00012621"/>
    </source>
</evidence>
<dbReference type="InterPro" id="IPR007507">
    <property type="entry name" value="Glycos_transf_N"/>
</dbReference>
<evidence type="ECO:0000313" key="10">
    <source>
        <dbReference type="Proteomes" id="UP001162030"/>
    </source>
</evidence>
<keyword evidence="7" id="KW-0448">Lipopolysaccharide biosynthesis</keyword>
<dbReference type="Gene3D" id="3.40.50.11720">
    <property type="entry name" value="3-Deoxy-D-manno-octulosonic-acid transferase, N-terminal domain"/>
    <property type="match status" value="1"/>
</dbReference>
<reference evidence="9 10" key="1">
    <citation type="submission" date="2023-03" db="EMBL/GenBank/DDBJ databases">
        <authorList>
            <person name="Pearce D."/>
        </authorList>
    </citation>
    <scope>NUCLEOTIDE SEQUENCE [LARGE SCALE GENOMIC DNA]</scope>
    <source>
        <strain evidence="9">Msz</strain>
    </source>
</reference>
<name>A0ABN8WY25_9GAMM</name>
<comment type="similarity">
    <text evidence="7">Belongs to the glycosyltransferase group 1 family.</text>
</comment>
<keyword evidence="7" id="KW-1003">Cell membrane</keyword>
<keyword evidence="10" id="KW-1185">Reference proteome</keyword>
<keyword evidence="4 7" id="KW-0808">Transferase</keyword>
<evidence type="ECO:0000256" key="4">
    <source>
        <dbReference type="ARBA" id="ARBA00022679"/>
    </source>
</evidence>
<comment type="subcellular location">
    <subcellularLocation>
        <location evidence="7">Cell membrane</location>
    </subcellularLocation>
</comment>
<dbReference type="NCBIfam" id="NF004388">
    <property type="entry name" value="PRK05749.1-4"/>
    <property type="match status" value="1"/>
</dbReference>
<dbReference type="PANTHER" id="PTHR42755:SF1">
    <property type="entry name" value="3-DEOXY-D-MANNO-OCTULOSONIC ACID TRANSFERASE, MITOCHONDRIAL-RELATED"/>
    <property type="match status" value="1"/>
</dbReference>
<dbReference type="PANTHER" id="PTHR42755">
    <property type="entry name" value="3-DEOXY-MANNO-OCTULOSONATE CYTIDYLYLTRANSFERASE"/>
    <property type="match status" value="1"/>
</dbReference>
<gene>
    <name evidence="9" type="primary">waaA</name>
    <name evidence="9" type="ORF">MSZNOR_0726</name>
</gene>
<dbReference type="GO" id="GO:0043842">
    <property type="term" value="F:Kdo transferase activity"/>
    <property type="evidence" value="ECO:0007669"/>
    <property type="project" value="UniProtKB-EC"/>
</dbReference>
<evidence type="ECO:0000256" key="5">
    <source>
        <dbReference type="ARBA" id="ARBA00031445"/>
    </source>
</evidence>
<proteinExistence type="inferred from homology"/>
<accession>A0ABN8WY25</accession>
<sequence>MRLFYSALFYIFTPVILARLYWRGRKQPGYSERWSERLALYDADPEPGVIWFHAVSVGEAEAAFPLIRAIKHRFPERTILVTATTPTGSARIKGVLGDTARHVYLPYDLPGCVNRFIRHYRPTLAVVLETEIWPNLYHACGKCGIPLAIVNARLSERSARGYLKLRSLTRESLSHVRLVAAQTAEDAKRYIAIGADPKSVVVTGNIKFDLELPATAEERAQAMRRALFGHRPVFIAGSTHPGEESMVLAAFASLRRQLPEVLLILAPRHPHRVAEIVAECRKFGFSTRLRSDRNAGDEPVDVFLLDTLGELRSFYAASDAAFVGGSLVPVGGHNVLEPAAVGLPVIFGPHLFNFAEIGSKLKESGGGIEVKNVEELAHWAGRLLSDKSLRSEIGGNGKRFVCENQGVVRKIAELLGGLIGTEQS</sequence>
<feature type="domain" description="3-deoxy-D-manno-octulosonic-acid transferase N-terminal" evidence="8">
    <location>
        <begin position="32"/>
        <end position="209"/>
    </location>
</feature>
<dbReference type="Gene3D" id="3.40.50.2000">
    <property type="entry name" value="Glycogen Phosphorylase B"/>
    <property type="match status" value="1"/>
</dbReference>
<dbReference type="InterPro" id="IPR038107">
    <property type="entry name" value="Glycos_transf_N_sf"/>
</dbReference>
<evidence type="ECO:0000256" key="1">
    <source>
        <dbReference type="ARBA" id="ARBA00004713"/>
    </source>
</evidence>
<dbReference type="RefSeq" id="WP_026610312.1">
    <property type="nucleotide sequence ID" value="NZ_OX458333.1"/>
</dbReference>
<organism evidence="9 10">
    <name type="scientific">Methylocaldum szegediense</name>
    <dbReference type="NCBI Taxonomy" id="73780"/>
    <lineage>
        <taxon>Bacteria</taxon>
        <taxon>Pseudomonadati</taxon>
        <taxon>Pseudomonadota</taxon>
        <taxon>Gammaproteobacteria</taxon>
        <taxon>Methylococcales</taxon>
        <taxon>Methylococcaceae</taxon>
        <taxon>Methylocaldum</taxon>
    </lineage>
</organism>
<comment type="pathway">
    <text evidence="1 7">Bacterial outer membrane biogenesis; LPS core biosynthesis.</text>
</comment>
<comment type="function">
    <text evidence="7">Involved in lipopolysaccharide (LPS) biosynthesis. Catalyzes the transfer of 3-deoxy-D-manno-octulosonate (Kdo) residue(s) from CMP-Kdo to lipid IV(A), the tetraacyldisaccharide-1,4'-bisphosphate precursor of lipid A.</text>
</comment>
<keyword evidence="9" id="KW-0328">Glycosyltransferase</keyword>